<evidence type="ECO:0000259" key="3">
    <source>
        <dbReference type="Pfam" id="PF13387"/>
    </source>
</evidence>
<comment type="caution">
    <text evidence="5">The sequence shown here is derived from an EMBL/GenBank/DDBJ whole genome shotgun (WGS) entry which is preliminary data.</text>
</comment>
<keyword evidence="2" id="KW-0732">Signal</keyword>
<accession>A0A926EZI2</accession>
<feature type="transmembrane region" description="Helical" evidence="1">
    <location>
        <begin position="351"/>
        <end position="370"/>
    </location>
</feature>
<feature type="domain" description="Lnb-like transmembrane" evidence="4">
    <location>
        <begin position="261"/>
        <end position="399"/>
    </location>
</feature>
<dbReference type="Pfam" id="PF25221">
    <property type="entry name" value="5TMH_Lnb"/>
    <property type="match status" value="1"/>
</dbReference>
<keyword evidence="6" id="KW-1185">Reference proteome</keyword>
<proteinExistence type="predicted"/>
<dbReference type="InterPro" id="IPR025178">
    <property type="entry name" value="Lnb_N"/>
</dbReference>
<evidence type="ECO:0000256" key="1">
    <source>
        <dbReference type="SAM" id="Phobius"/>
    </source>
</evidence>
<name>A0A926EZI2_9BACT</name>
<feature type="transmembrane region" description="Helical" evidence="1">
    <location>
        <begin position="376"/>
        <end position="395"/>
    </location>
</feature>
<dbReference type="AlphaFoldDB" id="A0A926EZI2"/>
<protein>
    <submittedName>
        <fullName evidence="5">DUF4105 domain-containing protein</fullName>
    </submittedName>
</protein>
<evidence type="ECO:0000313" key="6">
    <source>
        <dbReference type="Proteomes" id="UP000651085"/>
    </source>
</evidence>
<feature type="signal peptide" evidence="2">
    <location>
        <begin position="1"/>
        <end position="19"/>
    </location>
</feature>
<reference evidence="5" key="1">
    <citation type="submission" date="2020-08" db="EMBL/GenBank/DDBJ databases">
        <title>Genome public.</title>
        <authorList>
            <person name="Liu C."/>
            <person name="Sun Q."/>
        </authorList>
    </citation>
    <scope>NUCLEOTIDE SEQUENCE</scope>
    <source>
        <strain evidence="5">N12</strain>
    </source>
</reference>
<feature type="transmembrane region" description="Helical" evidence="1">
    <location>
        <begin position="291"/>
        <end position="312"/>
    </location>
</feature>
<gene>
    <name evidence="5" type="ORF">H8744_01150</name>
</gene>
<feature type="domain" description="Lnb N-terminal periplasmic" evidence="3">
    <location>
        <begin position="18"/>
        <end position="167"/>
    </location>
</feature>
<feature type="chain" id="PRO_5037669650" evidence="2">
    <location>
        <begin position="20"/>
        <end position="401"/>
    </location>
</feature>
<evidence type="ECO:0000259" key="4">
    <source>
        <dbReference type="Pfam" id="PF25221"/>
    </source>
</evidence>
<evidence type="ECO:0000313" key="5">
    <source>
        <dbReference type="EMBL" id="MBC8591866.1"/>
    </source>
</evidence>
<keyword evidence="1" id="KW-0812">Transmembrane</keyword>
<dbReference type="InterPro" id="IPR057436">
    <property type="entry name" value="5TMH_Lnb"/>
</dbReference>
<evidence type="ECO:0000256" key="2">
    <source>
        <dbReference type="SAM" id="SignalP"/>
    </source>
</evidence>
<dbReference type="Proteomes" id="UP000651085">
    <property type="component" value="Unassembled WGS sequence"/>
</dbReference>
<dbReference type="RefSeq" id="WP_262433083.1">
    <property type="nucleotide sequence ID" value="NZ_JACRTF010000001.1"/>
</dbReference>
<keyword evidence="1" id="KW-0472">Membrane</keyword>
<feature type="transmembrane region" description="Helical" evidence="1">
    <location>
        <begin position="262"/>
        <end position="284"/>
    </location>
</feature>
<organism evidence="5 6">
    <name type="scientific">Jilunia laotingensis</name>
    <dbReference type="NCBI Taxonomy" id="2763675"/>
    <lineage>
        <taxon>Bacteria</taxon>
        <taxon>Pseudomonadati</taxon>
        <taxon>Bacteroidota</taxon>
        <taxon>Bacteroidia</taxon>
        <taxon>Bacteroidales</taxon>
        <taxon>Bacteroidaceae</taxon>
        <taxon>Jilunia</taxon>
    </lineage>
</organism>
<dbReference type="EMBL" id="JACRTF010000001">
    <property type="protein sequence ID" value="MBC8591866.1"/>
    <property type="molecule type" value="Genomic_DNA"/>
</dbReference>
<sequence length="401" mass="46204">MRKIKILFVLFLFCFSAQANQTKDTTNDSVRISLLTCAPGEEIYSLFGHTAIRYEEPAKGIDYVFNYGLFSFNTPNFILRFALGETDYILGVTSYDRFAAEYDYEERSVWQQTLNLLPEEKGKLLYLLEENCRPENRTYRYNFFYDNCATRPRDKIEESIEGKISYDFSDRNHTKSFRDIVHQYTKGHPWSQFGIDFCIGSEADRPITNRQMMFVPFYLKNDFQRAKIINNGKERKLVSDSRIIIDCEDTDSSPTKFDIMNLLTPMRCALLLFIIVTIATIYGIRKKKGLWGLDLALFGTAGIAGCVITFLALFSQHPAVSHNYLLFVFQPGHLIFLPIIVNAARKGRKCWYNVANCVVLTLFIVLFPLIPQRIDLAVVPLALCLLIRSASNLILTYKKTK</sequence>
<dbReference type="Pfam" id="PF13387">
    <property type="entry name" value="Lnb_N"/>
    <property type="match status" value="1"/>
</dbReference>
<feature type="transmembrane region" description="Helical" evidence="1">
    <location>
        <begin position="324"/>
        <end position="344"/>
    </location>
</feature>
<keyword evidence="1" id="KW-1133">Transmembrane helix</keyword>